<reference evidence="2" key="1">
    <citation type="journal article" date="2020" name="Stud. Mycol.">
        <title>101 Dothideomycetes genomes: a test case for predicting lifestyles and emergence of pathogens.</title>
        <authorList>
            <person name="Haridas S."/>
            <person name="Albert R."/>
            <person name="Binder M."/>
            <person name="Bloem J."/>
            <person name="Labutti K."/>
            <person name="Salamov A."/>
            <person name="Andreopoulos B."/>
            <person name="Baker S."/>
            <person name="Barry K."/>
            <person name="Bills G."/>
            <person name="Bluhm B."/>
            <person name="Cannon C."/>
            <person name="Castanera R."/>
            <person name="Culley D."/>
            <person name="Daum C."/>
            <person name="Ezra D."/>
            <person name="Gonzalez J."/>
            <person name="Henrissat B."/>
            <person name="Kuo A."/>
            <person name="Liang C."/>
            <person name="Lipzen A."/>
            <person name="Lutzoni F."/>
            <person name="Magnuson J."/>
            <person name="Mondo S."/>
            <person name="Nolan M."/>
            <person name="Ohm R."/>
            <person name="Pangilinan J."/>
            <person name="Park H.-J."/>
            <person name="Ramirez L."/>
            <person name="Alfaro M."/>
            <person name="Sun H."/>
            <person name="Tritt A."/>
            <person name="Yoshinaga Y."/>
            <person name="Zwiers L.-H."/>
            <person name="Turgeon B."/>
            <person name="Goodwin S."/>
            <person name="Spatafora J."/>
            <person name="Crous P."/>
            <person name="Grigoriev I."/>
        </authorList>
    </citation>
    <scope>NUCLEOTIDE SEQUENCE</scope>
    <source>
        <strain evidence="2">CBS 133067</strain>
    </source>
</reference>
<dbReference type="PANTHER" id="PTHR47843">
    <property type="entry name" value="BTB DOMAIN-CONTAINING PROTEIN-RELATED"/>
    <property type="match status" value="1"/>
</dbReference>
<gene>
    <name evidence="2" type="ORF">NA57DRAFT_74430</name>
</gene>
<dbReference type="PANTHER" id="PTHR47843:SF2">
    <property type="entry name" value="BTB DOMAIN-CONTAINING PROTEIN"/>
    <property type="match status" value="1"/>
</dbReference>
<protein>
    <recommendedName>
        <fullName evidence="1">BTB domain-containing protein</fullName>
    </recommendedName>
</protein>
<keyword evidence="3" id="KW-1185">Reference proteome</keyword>
<feature type="domain" description="BTB" evidence="1">
    <location>
        <begin position="22"/>
        <end position="142"/>
    </location>
</feature>
<dbReference type="Pfam" id="PF00651">
    <property type="entry name" value="BTB"/>
    <property type="match status" value="1"/>
</dbReference>
<proteinExistence type="predicted"/>
<evidence type="ECO:0000313" key="2">
    <source>
        <dbReference type="EMBL" id="KAF2100831.1"/>
    </source>
</evidence>
<dbReference type="CDD" id="cd18186">
    <property type="entry name" value="BTB_POZ_ZBTB_KLHL-like"/>
    <property type="match status" value="1"/>
</dbReference>
<evidence type="ECO:0000313" key="3">
    <source>
        <dbReference type="Proteomes" id="UP000799772"/>
    </source>
</evidence>
<dbReference type="InterPro" id="IPR011333">
    <property type="entry name" value="SKP1/BTB/POZ_sf"/>
</dbReference>
<dbReference type="InterPro" id="IPR000210">
    <property type="entry name" value="BTB/POZ_dom"/>
</dbReference>
<dbReference type="EMBL" id="ML978124">
    <property type="protein sequence ID" value="KAF2100831.1"/>
    <property type="molecule type" value="Genomic_DNA"/>
</dbReference>
<organism evidence="2 3">
    <name type="scientific">Rhizodiscina lignyota</name>
    <dbReference type="NCBI Taxonomy" id="1504668"/>
    <lineage>
        <taxon>Eukaryota</taxon>
        <taxon>Fungi</taxon>
        <taxon>Dikarya</taxon>
        <taxon>Ascomycota</taxon>
        <taxon>Pezizomycotina</taxon>
        <taxon>Dothideomycetes</taxon>
        <taxon>Pleosporomycetidae</taxon>
        <taxon>Aulographales</taxon>
        <taxon>Rhizodiscinaceae</taxon>
        <taxon>Rhizodiscina</taxon>
    </lineage>
</organism>
<evidence type="ECO:0000259" key="1">
    <source>
        <dbReference type="SMART" id="SM00225"/>
    </source>
</evidence>
<sequence>MANVAGTGKQPTFRHLTIRGAKMVTIEVGPEKHPFIAHKDLLCYHSPYFRAAFEGSFMEAQQGKITLDEVLPETFGCFLDWLYMGKIPYVPGNEVDYSTSSDAGATSDSDDNTPWKALYTFADRYNTPKLRTVIMDKVLAYVRIWNWVRDGPDELLDLYIFGDRFVIPELKRAIIDKWIFVYDHAPEYELIIRAYAELPESSGLRKLLVNLNIKHFEQRYEGELRKELPRLFLEDMYIGYATTRRGINIDPCDYHEHSDEADRKDASRNGKRWGERKRWMFIQE</sequence>
<dbReference type="OrthoDB" id="194443at2759"/>
<dbReference type="SUPFAM" id="SSF54695">
    <property type="entry name" value="POZ domain"/>
    <property type="match status" value="1"/>
</dbReference>
<dbReference type="Gene3D" id="3.30.710.10">
    <property type="entry name" value="Potassium Channel Kv1.1, Chain A"/>
    <property type="match status" value="1"/>
</dbReference>
<dbReference type="Proteomes" id="UP000799772">
    <property type="component" value="Unassembled WGS sequence"/>
</dbReference>
<accession>A0A9P4IMH0</accession>
<dbReference type="SMART" id="SM00225">
    <property type="entry name" value="BTB"/>
    <property type="match status" value="1"/>
</dbReference>
<name>A0A9P4IMH0_9PEZI</name>
<dbReference type="AlphaFoldDB" id="A0A9P4IMH0"/>
<comment type="caution">
    <text evidence="2">The sequence shown here is derived from an EMBL/GenBank/DDBJ whole genome shotgun (WGS) entry which is preliminary data.</text>
</comment>